<gene>
    <name evidence="6" type="primary">Il17f</name>
    <name evidence="6" type="ORF">WISP_43619</name>
</gene>
<dbReference type="SUPFAM" id="SSF57501">
    <property type="entry name" value="Cystine-knot cytokines"/>
    <property type="match status" value="1"/>
</dbReference>
<proteinExistence type="inferred from homology"/>
<comment type="subcellular location">
    <subcellularLocation>
        <location evidence="1">Secreted</location>
    </subcellularLocation>
</comment>
<name>A0ABQ9DG23_9PASS</name>
<keyword evidence="4" id="KW-0964">Secreted</keyword>
<evidence type="ECO:0000256" key="3">
    <source>
        <dbReference type="ARBA" id="ARBA00022514"/>
    </source>
</evidence>
<comment type="similarity">
    <text evidence="2">Belongs to the IL-17 family.</text>
</comment>
<keyword evidence="5" id="KW-0732">Signal</keyword>
<evidence type="ECO:0000313" key="6">
    <source>
        <dbReference type="EMBL" id="KAJ7421290.1"/>
    </source>
</evidence>
<keyword evidence="3" id="KW-0202">Cytokine</keyword>
<accession>A0ABQ9DG23</accession>
<sequence length="197" mass="22060">MSTKEQDPGGGTPITVNEALTQLFQGCPRRMVNPSPHFRSLVLVLVLALTVRASPHGKVVHPQPNKGGASVRLSEDCLNQKDLKFPTTVKVDIRISKSHHAFRMVHDVRNRSLAPWDYRLDKDPNRFPQVIAEAQCRLSGCVNSLGQEDHNLNSVPIKQEILVLHREQQGCRPTYRLEKKVITVGCTCVTPVIHHQS</sequence>
<dbReference type="InterPro" id="IPR020440">
    <property type="entry name" value="IL-17_chr"/>
</dbReference>
<comment type="caution">
    <text evidence="6">The sequence shown here is derived from an EMBL/GenBank/DDBJ whole genome shotgun (WGS) entry which is preliminary data.</text>
</comment>
<dbReference type="Pfam" id="PF06083">
    <property type="entry name" value="IL17"/>
    <property type="match status" value="1"/>
</dbReference>
<dbReference type="Gene3D" id="2.10.90.10">
    <property type="entry name" value="Cystine-knot cytokines"/>
    <property type="match status" value="1"/>
</dbReference>
<dbReference type="InterPro" id="IPR029034">
    <property type="entry name" value="Cystine-knot_cytokine"/>
</dbReference>
<dbReference type="PRINTS" id="PR01932">
    <property type="entry name" value="INTRLEUKIN17"/>
</dbReference>
<evidence type="ECO:0000313" key="7">
    <source>
        <dbReference type="Proteomes" id="UP001145742"/>
    </source>
</evidence>
<reference evidence="6" key="1">
    <citation type="submission" date="2019-10" db="EMBL/GenBank/DDBJ databases">
        <authorList>
            <person name="Soares A.E.R."/>
            <person name="Aleixo A."/>
            <person name="Schneider P."/>
            <person name="Miyaki C.Y."/>
            <person name="Schneider M.P."/>
            <person name="Mello C."/>
            <person name="Vasconcelos A.T.R."/>
        </authorList>
    </citation>
    <scope>NUCLEOTIDE SEQUENCE</scope>
    <source>
        <tissue evidence="6">Muscle</tissue>
    </source>
</reference>
<organism evidence="6 7">
    <name type="scientific">Willisornis vidua</name>
    <name type="common">Xingu scale-backed antbird</name>
    <dbReference type="NCBI Taxonomy" id="1566151"/>
    <lineage>
        <taxon>Eukaryota</taxon>
        <taxon>Metazoa</taxon>
        <taxon>Chordata</taxon>
        <taxon>Craniata</taxon>
        <taxon>Vertebrata</taxon>
        <taxon>Euteleostomi</taxon>
        <taxon>Archelosauria</taxon>
        <taxon>Archosauria</taxon>
        <taxon>Dinosauria</taxon>
        <taxon>Saurischia</taxon>
        <taxon>Theropoda</taxon>
        <taxon>Coelurosauria</taxon>
        <taxon>Aves</taxon>
        <taxon>Neognathae</taxon>
        <taxon>Neoaves</taxon>
        <taxon>Telluraves</taxon>
        <taxon>Australaves</taxon>
        <taxon>Passeriformes</taxon>
        <taxon>Thamnophilidae</taxon>
        <taxon>Willisornis</taxon>
    </lineage>
</organism>
<dbReference type="Proteomes" id="UP001145742">
    <property type="component" value="Unassembled WGS sequence"/>
</dbReference>
<protein>
    <submittedName>
        <fullName evidence="6">Interleukin-17F</fullName>
    </submittedName>
</protein>
<evidence type="ECO:0000256" key="5">
    <source>
        <dbReference type="ARBA" id="ARBA00022729"/>
    </source>
</evidence>
<keyword evidence="7" id="KW-1185">Reference proteome</keyword>
<evidence type="ECO:0000256" key="4">
    <source>
        <dbReference type="ARBA" id="ARBA00022525"/>
    </source>
</evidence>
<evidence type="ECO:0000256" key="1">
    <source>
        <dbReference type="ARBA" id="ARBA00004613"/>
    </source>
</evidence>
<evidence type="ECO:0000256" key="2">
    <source>
        <dbReference type="ARBA" id="ARBA00007236"/>
    </source>
</evidence>
<dbReference type="InterPro" id="IPR010345">
    <property type="entry name" value="IL-17_fam"/>
</dbReference>
<dbReference type="EMBL" id="WHWB01033227">
    <property type="protein sequence ID" value="KAJ7421290.1"/>
    <property type="molecule type" value="Genomic_DNA"/>
</dbReference>